<evidence type="ECO:0000313" key="2">
    <source>
        <dbReference type="WBParaSite" id="RSKR_0001083000.1"/>
    </source>
</evidence>
<protein>
    <submittedName>
        <fullName evidence="2">Sulfatase domain-containing protein</fullName>
    </submittedName>
</protein>
<accession>A0AC35UES2</accession>
<proteinExistence type="predicted"/>
<reference evidence="2" key="1">
    <citation type="submission" date="2016-11" db="UniProtKB">
        <authorList>
            <consortium name="WormBaseParasite"/>
        </authorList>
    </citation>
    <scope>IDENTIFICATION</scope>
    <source>
        <strain evidence="2">KR3021</strain>
    </source>
</reference>
<name>A0AC35UES2_9BILA</name>
<dbReference type="WBParaSite" id="RSKR_0001083000.1">
    <property type="protein sequence ID" value="RSKR_0001083000.1"/>
    <property type="gene ID" value="RSKR_0001083000"/>
</dbReference>
<evidence type="ECO:0000313" key="1">
    <source>
        <dbReference type="Proteomes" id="UP000095286"/>
    </source>
</evidence>
<dbReference type="Proteomes" id="UP000095286">
    <property type="component" value="Unplaced"/>
</dbReference>
<organism evidence="1 2">
    <name type="scientific">Rhabditophanes sp. KR3021</name>
    <dbReference type="NCBI Taxonomy" id="114890"/>
    <lineage>
        <taxon>Eukaryota</taxon>
        <taxon>Metazoa</taxon>
        <taxon>Ecdysozoa</taxon>
        <taxon>Nematoda</taxon>
        <taxon>Chromadorea</taxon>
        <taxon>Rhabditida</taxon>
        <taxon>Tylenchina</taxon>
        <taxon>Panagrolaimomorpha</taxon>
        <taxon>Strongyloidoidea</taxon>
        <taxon>Alloionematidae</taxon>
        <taxon>Rhabditophanes</taxon>
    </lineage>
</organism>
<sequence length="700" mass="81530">MPDFLKLLCLFIWLVQTTSTLHKNRQLQTKPNIILILTDDQDVELGSMAVMPKTLRALRDKGIEFKYGLVSTPICCPSRTSILTGLYVHNHHVTTNNNNCSGVDWRNIYEKTTFATVLKEGGYLTSYFGKYLNEYEGSYVPPGYDYWMGLVGNSRYYNYTLNFNGEKVKHGFDYGKDYFTDNIANETIKFINNHIHSNSPKPFLSVLSFPSPHGPEDPAPQYSTLFPDNDSHRTASWNYAPNPDKQWLLQRTGKMEPVHVVFTNMLAKRRLQTLQSVDDAVQNLINNLRDLNILQNTYIIYSSDHGYHLGQFGLLKGKNMPFEFDIKVPFFIRGPGLEKNISINEIVSNIDIAPTIIDMAGLKIPKNMDGRSIMELVKLKQMNVSTTNKWRQTLLIERGKMAKLYKIKTRFLQQKDTFTKALVLDVQCVKPEYSYPCKNGQKWNCQKDAESKRWKVLKCRKQIEIGDGNCQCDNKGRRVKRLSPKIDDLLNNWEDEFIWDNKSDGANNDWYQGMMKEKRNVKGKEMITEIARDVLCLNVDHSYCESEYGKKIHKLKRKLNKVREDRRRLRNQRKCQCLKENRHPLVSHTLHFSNITSIPKSFKTFQKKGNNHECNVPQMNCFTHDSTHWKTEPKWPVDYGQFCFCQNTNNNTYWCLRTKNETSNFLYCEFITGFISYYDISIDPNQVSIQKLNLHLISLL</sequence>